<dbReference type="PROSITE" id="PS50156">
    <property type="entry name" value="SSD"/>
    <property type="match status" value="1"/>
</dbReference>
<feature type="transmembrane region" description="Helical" evidence="1">
    <location>
        <begin position="997"/>
        <end position="1018"/>
    </location>
</feature>
<dbReference type="Pfam" id="PF00873">
    <property type="entry name" value="ACR_tran"/>
    <property type="match status" value="2"/>
</dbReference>
<dbReference type="Gene3D" id="3.30.70.1320">
    <property type="entry name" value="Multidrug efflux transporter AcrB pore domain like"/>
    <property type="match status" value="1"/>
</dbReference>
<feature type="transmembrane region" description="Helical" evidence="1">
    <location>
        <begin position="380"/>
        <end position="400"/>
    </location>
</feature>
<evidence type="ECO:0000256" key="1">
    <source>
        <dbReference type="SAM" id="Phobius"/>
    </source>
</evidence>
<dbReference type="PANTHER" id="PTHR32063:SF9">
    <property type="entry name" value="SIMILAR TO MULTIDRUG RESISTANCE PROTEIN MEXB"/>
    <property type="match status" value="1"/>
</dbReference>
<feature type="transmembrane region" description="Helical" evidence="1">
    <location>
        <begin position="406"/>
        <end position="427"/>
    </location>
</feature>
<accession>A0ABX5XVV5</accession>
<feature type="transmembrane region" description="Helical" evidence="1">
    <location>
        <begin position="540"/>
        <end position="561"/>
    </location>
</feature>
<evidence type="ECO:0000313" key="4">
    <source>
        <dbReference type="Proteomes" id="UP000318081"/>
    </source>
</evidence>
<sequence length="1160" mass="126678">MTFALTLKRHQTMFEKFLHRPALAIVISLLILFMGGLAINVLPISQFPSVAPPSVRVSVSYPGASAKILIDSTMVILEQAINGVPNMRYMMGDATSAGEGTIQIVFEPGTDPDVAVMNVNNRVQMVKNNLPPIVEREGIIVMQNMTSMLMYVNVFSTDPKVDQNYLYNYATVNILNEIKRIPGVGRATILGNRAYAMRVELDLDRMRAYKVDAEDVMKALDEQSMIGSPGRLGQATGTTSQTLEYVLTWVGRYKTPEEYSKIILRATPEGEILRLGDVANVSLGSSFYDLYSDIDGLPAAAIVLKQTPGSNAAEVIELVKEKVEQIKQASFPPGMDYAVTYDVSNFLDASIEKVLHTLFEAFILVSLVVYLFLGDFRSTLIPTLAVPVSLIGTFFFMLMFGMSINLITLFALVLAIGVVVDDAIVVVEAVHEKMHAKKIGPYQATQEVVREISGAIIAITLVMTAVFIPVTFMTGPVGVFYRQFSLTMAMSIVISGVVALTLTPVLCAMILKPLDDKGGRGIVGMLNRGMDKTAGRYASVLRGLLCLLLGTAVGTGAFFLLHVDIVHEVLSEQFELTDTRVQVLALLVALLAAFSFRATFSGFEGSAKRRSPIGVMLHVFDRGVEQVTGGYVGILRHIITRRFVTVAVIAVFAYGILVVNKVLPTGFIPLEDQGMIYGIVQTPPGSTLEYTNAKCHELQKICKGMDEITSVSSIAGYEVLTEGRGSNAGTCIINLKPWADRELTSKQIIEQLEERGTDIANVKLEFFEPPAVPGFGAAGGFSVNLLDKTNSGDYTALGEETDKFMEALGKRPELKGLFTFFAANYPQYEIIIDNDVAMQKGVSIRDAMDNLSIVIGSTWEQGFVRFGQFYKVYVQAAPEFRRYPEDLDNMFVKNEAGEMVPYSAFMRIEKKQGLNEISRYNLYPTAPIQGAPAAGYSSGEAIAAIKEVAAETLPNGFDIDWRGLAYDEARAGNTAIYIFAIVVIFVYMVLVGQYESFIIPIAVLASLPVGLFGSFFFLKSMGLANDVYCQIGLVMLVGLLGKNAILIIEFAVQRRQQGLSVKDAGIEGGKLRFRPILMTSFAFIAGLIPLVRATGPGAIGNRTIGTTAVGGMLLGTIVGVLVIPGLYYLFAKFADGRHLIRDEHEEPLSERFERHEADAT</sequence>
<dbReference type="InterPro" id="IPR027463">
    <property type="entry name" value="AcrB_DN_DC_subdom"/>
</dbReference>
<dbReference type="SUPFAM" id="SSF82714">
    <property type="entry name" value="Multidrug efflux transporter AcrB TolC docking domain, DN and DC subdomains"/>
    <property type="match status" value="2"/>
</dbReference>
<evidence type="ECO:0000313" key="3">
    <source>
        <dbReference type="EMBL" id="QDV85060.1"/>
    </source>
</evidence>
<keyword evidence="4" id="KW-1185">Reference proteome</keyword>
<feature type="transmembrane region" description="Helical" evidence="1">
    <location>
        <begin position="643"/>
        <end position="663"/>
    </location>
</feature>
<dbReference type="SUPFAM" id="SSF82866">
    <property type="entry name" value="Multidrug efflux transporter AcrB transmembrane domain"/>
    <property type="match status" value="2"/>
</dbReference>
<feature type="transmembrane region" description="Helical" evidence="1">
    <location>
        <begin position="1073"/>
        <end position="1091"/>
    </location>
</feature>
<dbReference type="EMBL" id="CP036432">
    <property type="protein sequence ID" value="QDV85060.1"/>
    <property type="molecule type" value="Genomic_DNA"/>
</dbReference>
<gene>
    <name evidence="3" type="primary">bepE_3</name>
    <name evidence="3" type="ORF">TBK1r_40140</name>
</gene>
<feature type="transmembrane region" description="Helical" evidence="1">
    <location>
        <begin position="488"/>
        <end position="511"/>
    </location>
</feature>
<reference evidence="3 4" key="1">
    <citation type="submission" date="2019-02" db="EMBL/GenBank/DDBJ databases">
        <title>Deep-cultivation of Planctomycetes and their phenomic and genomic characterization uncovers novel biology.</title>
        <authorList>
            <person name="Wiegand S."/>
            <person name="Jogler M."/>
            <person name="Boedeker C."/>
            <person name="Pinto D."/>
            <person name="Vollmers J."/>
            <person name="Rivas-Marin E."/>
            <person name="Kohn T."/>
            <person name="Peeters S.H."/>
            <person name="Heuer A."/>
            <person name="Rast P."/>
            <person name="Oberbeckmann S."/>
            <person name="Bunk B."/>
            <person name="Jeske O."/>
            <person name="Meyerdierks A."/>
            <person name="Storesund J.E."/>
            <person name="Kallscheuer N."/>
            <person name="Luecker S."/>
            <person name="Lage O.M."/>
            <person name="Pohl T."/>
            <person name="Merkel B.J."/>
            <person name="Hornburger P."/>
            <person name="Mueller R.-W."/>
            <person name="Bruemmer F."/>
            <person name="Labrenz M."/>
            <person name="Spormann A.M."/>
            <person name="Op den Camp H."/>
            <person name="Overmann J."/>
            <person name="Amann R."/>
            <person name="Jetten M.S.M."/>
            <person name="Mascher T."/>
            <person name="Medema M.H."/>
            <person name="Devos D.P."/>
            <person name="Kaster A.-K."/>
            <person name="Ovreas L."/>
            <person name="Rohde M."/>
            <person name="Galperin M.Y."/>
            <person name="Jogler C."/>
        </authorList>
    </citation>
    <scope>NUCLEOTIDE SEQUENCE [LARGE SCALE GENOMIC DNA]</scope>
    <source>
        <strain evidence="3 4">TBK1r</strain>
    </source>
</reference>
<dbReference type="Gene3D" id="3.30.2090.10">
    <property type="entry name" value="Multidrug efflux transporter AcrB TolC docking domain, DN and DC subdomains"/>
    <property type="match status" value="1"/>
</dbReference>
<feature type="transmembrane region" description="Helical" evidence="1">
    <location>
        <begin position="581"/>
        <end position="600"/>
    </location>
</feature>
<dbReference type="Gene3D" id="3.30.70.1430">
    <property type="entry name" value="Multidrug efflux transporter AcrB pore domain"/>
    <property type="match status" value="2"/>
</dbReference>
<dbReference type="PANTHER" id="PTHR32063">
    <property type="match status" value="1"/>
</dbReference>
<feature type="transmembrane region" description="Helical" evidence="1">
    <location>
        <begin position="974"/>
        <end position="990"/>
    </location>
</feature>
<evidence type="ECO:0000259" key="2">
    <source>
        <dbReference type="PROSITE" id="PS50156"/>
    </source>
</evidence>
<dbReference type="PRINTS" id="PR00702">
    <property type="entry name" value="ACRIFLAVINRP"/>
</dbReference>
<name>A0ABX5XVV5_9BACT</name>
<dbReference type="Proteomes" id="UP000318081">
    <property type="component" value="Chromosome"/>
</dbReference>
<feature type="domain" description="SSD" evidence="2">
    <location>
        <begin position="384"/>
        <end position="509"/>
    </location>
</feature>
<feature type="transmembrane region" description="Helical" evidence="1">
    <location>
        <begin position="1030"/>
        <end position="1052"/>
    </location>
</feature>
<organism evidence="3 4">
    <name type="scientific">Stieleria magnilauensis</name>
    <dbReference type="NCBI Taxonomy" id="2527963"/>
    <lineage>
        <taxon>Bacteria</taxon>
        <taxon>Pseudomonadati</taxon>
        <taxon>Planctomycetota</taxon>
        <taxon>Planctomycetia</taxon>
        <taxon>Pirellulales</taxon>
        <taxon>Pirellulaceae</taxon>
        <taxon>Stieleria</taxon>
    </lineage>
</organism>
<keyword evidence="1" id="KW-0812">Transmembrane</keyword>
<proteinExistence type="predicted"/>
<feature type="transmembrane region" description="Helical" evidence="1">
    <location>
        <begin position="354"/>
        <end position="373"/>
    </location>
</feature>
<feature type="transmembrane region" description="Helical" evidence="1">
    <location>
        <begin position="1111"/>
        <end position="1131"/>
    </location>
</feature>
<protein>
    <submittedName>
        <fullName evidence="3">Efflux pump membrane transporter BepE</fullName>
    </submittedName>
</protein>
<dbReference type="Gene3D" id="1.20.1640.10">
    <property type="entry name" value="Multidrug efflux transporter AcrB transmembrane domain"/>
    <property type="match status" value="3"/>
</dbReference>
<feature type="transmembrane region" description="Helical" evidence="1">
    <location>
        <begin position="21"/>
        <end position="42"/>
    </location>
</feature>
<keyword evidence="1" id="KW-0472">Membrane</keyword>
<feature type="transmembrane region" description="Helical" evidence="1">
    <location>
        <begin position="448"/>
        <end position="468"/>
    </location>
</feature>
<dbReference type="InterPro" id="IPR001036">
    <property type="entry name" value="Acrflvin-R"/>
</dbReference>
<dbReference type="Gene3D" id="3.30.70.1440">
    <property type="entry name" value="Multidrug efflux transporter AcrB pore domain"/>
    <property type="match status" value="2"/>
</dbReference>
<dbReference type="InterPro" id="IPR000731">
    <property type="entry name" value="SSD"/>
</dbReference>
<dbReference type="SUPFAM" id="SSF82693">
    <property type="entry name" value="Multidrug efflux transporter AcrB pore domain, PN1, PN2, PC1 and PC2 subdomains"/>
    <property type="match status" value="4"/>
</dbReference>
<keyword evidence="1" id="KW-1133">Transmembrane helix</keyword>